<gene>
    <name evidence="1" type="ORF">OUZ56_014265</name>
</gene>
<comment type="caution">
    <text evidence="1">The sequence shown here is derived from an EMBL/GenBank/DDBJ whole genome shotgun (WGS) entry which is preliminary data.</text>
</comment>
<proteinExistence type="predicted"/>
<dbReference type="Proteomes" id="UP001234178">
    <property type="component" value="Unassembled WGS sequence"/>
</dbReference>
<sequence>MKQSYDEGRNLHSKMFTYSDVLENLRVFECALVRFVDATFDNRRSRYSRLHSSDQVFFFTVLAEVQRTGARLNFLPSVSTVCFGDYYFSKYSGYAKYRELFSLTHARLHKICLLVWIDHRKVW</sequence>
<evidence type="ECO:0000313" key="2">
    <source>
        <dbReference type="Proteomes" id="UP001234178"/>
    </source>
</evidence>
<reference evidence="1 2" key="1">
    <citation type="journal article" date="2023" name="Nucleic Acids Res.">
        <title>The hologenome of Daphnia magna reveals possible DNA methylation and microbiome-mediated evolution of the host genome.</title>
        <authorList>
            <person name="Chaturvedi A."/>
            <person name="Li X."/>
            <person name="Dhandapani V."/>
            <person name="Marshall H."/>
            <person name="Kissane S."/>
            <person name="Cuenca-Cambronero M."/>
            <person name="Asole G."/>
            <person name="Calvet F."/>
            <person name="Ruiz-Romero M."/>
            <person name="Marangio P."/>
            <person name="Guigo R."/>
            <person name="Rago D."/>
            <person name="Mirbahai L."/>
            <person name="Eastwood N."/>
            <person name="Colbourne J.K."/>
            <person name="Zhou J."/>
            <person name="Mallon E."/>
            <person name="Orsini L."/>
        </authorList>
    </citation>
    <scope>NUCLEOTIDE SEQUENCE [LARGE SCALE GENOMIC DNA]</scope>
    <source>
        <strain evidence="1">LRV0_1</strain>
    </source>
</reference>
<accession>A0ABR0AJA1</accession>
<protein>
    <submittedName>
        <fullName evidence="1">Uncharacterized protein</fullName>
    </submittedName>
</protein>
<organism evidence="1 2">
    <name type="scientific">Daphnia magna</name>
    <dbReference type="NCBI Taxonomy" id="35525"/>
    <lineage>
        <taxon>Eukaryota</taxon>
        <taxon>Metazoa</taxon>
        <taxon>Ecdysozoa</taxon>
        <taxon>Arthropoda</taxon>
        <taxon>Crustacea</taxon>
        <taxon>Branchiopoda</taxon>
        <taxon>Diplostraca</taxon>
        <taxon>Cladocera</taxon>
        <taxon>Anomopoda</taxon>
        <taxon>Daphniidae</taxon>
        <taxon>Daphnia</taxon>
    </lineage>
</organism>
<dbReference type="EMBL" id="JAOYFB010000038">
    <property type="protein sequence ID" value="KAK4025191.1"/>
    <property type="molecule type" value="Genomic_DNA"/>
</dbReference>
<keyword evidence="2" id="KW-1185">Reference proteome</keyword>
<evidence type="ECO:0000313" key="1">
    <source>
        <dbReference type="EMBL" id="KAK4025191.1"/>
    </source>
</evidence>
<name>A0ABR0AJA1_9CRUS</name>